<dbReference type="Pfam" id="PF04246">
    <property type="entry name" value="RseC_MucC"/>
    <property type="match status" value="1"/>
</dbReference>
<evidence type="ECO:0000313" key="3">
    <source>
        <dbReference type="EMBL" id="PAS93150.1"/>
    </source>
</evidence>
<dbReference type="EMBL" id="MDUX01000028">
    <property type="protein sequence ID" value="KAF7599089.1"/>
    <property type="molecule type" value="Genomic_DNA"/>
</dbReference>
<sequence>MRVEGVVVRVEAAQAVVQVRRQGGCGRCTEPGGCGGGSEGGCSEYWLDNPARARAGQRVLVDLPEGQAARAALLAYATPLLVLLLAAGGATLSGWPDPVVAMVALAGLVLSLLGLRLARHMGWLRLARPCIAQVIS</sequence>
<dbReference type="RefSeq" id="WP_095524684.1">
    <property type="nucleotide sequence ID" value="NZ_MDUX01000028.1"/>
</dbReference>
<dbReference type="Proteomes" id="UP000216107">
    <property type="component" value="Unassembled WGS sequence"/>
</dbReference>
<evidence type="ECO:0000313" key="5">
    <source>
        <dbReference type="Proteomes" id="UP000623509"/>
    </source>
</evidence>
<dbReference type="Proteomes" id="UP000623509">
    <property type="component" value="Unassembled WGS sequence"/>
</dbReference>
<reference evidence="3 4" key="2">
    <citation type="submission" date="2017-07" db="EMBL/GenBank/DDBJ databases">
        <title>Candidatus Dactylopiibacterium carminicum, a nitrogen-fixing symbiont of the cochineal insect Dactylopius coccus and Dactylopius opuntiae (Hemiptera: Coccoidea: Dactylopiidae).</title>
        <authorList>
            <person name="Vera A."/>
        </authorList>
    </citation>
    <scope>NUCLEOTIDE SEQUENCE [LARGE SCALE GENOMIC DNA]</scope>
    <source>
        <strain evidence="3 4">NFDCM</strain>
    </source>
</reference>
<dbReference type="EMBL" id="NMRN01000022">
    <property type="protein sequence ID" value="PAS93150.1"/>
    <property type="molecule type" value="Genomic_DNA"/>
</dbReference>
<dbReference type="PANTHER" id="PTHR35867:SF1">
    <property type="entry name" value="PROTEIN RSEC"/>
    <property type="match status" value="1"/>
</dbReference>
<keyword evidence="1" id="KW-1133">Transmembrane helix</keyword>
<keyword evidence="1" id="KW-0812">Transmembrane</keyword>
<reference evidence="2 5" key="1">
    <citation type="submission" date="2016-08" db="EMBL/GenBank/DDBJ databases">
        <title>Candidatus Dactylopiibacterium carminicum genome sequence.</title>
        <authorList>
            <person name="Ramirez-Puebla S.T."/>
            <person name="Ormeno-Orrillo E."/>
            <person name="Vera-Ponce De Leon A."/>
            <person name="Luis L."/>
            <person name="Sanchez-Flores A."/>
            <person name="Monica R."/>
            <person name="Martinez-Romero E."/>
        </authorList>
    </citation>
    <scope>NUCLEOTIDE SEQUENCE [LARGE SCALE GENOMIC DNA]</scope>
    <source>
        <strain evidence="2">END1</strain>
    </source>
</reference>
<keyword evidence="1" id="KW-0472">Membrane</keyword>
<evidence type="ECO:0000256" key="1">
    <source>
        <dbReference type="SAM" id="Phobius"/>
    </source>
</evidence>
<dbReference type="InterPro" id="IPR007359">
    <property type="entry name" value="SigmaE_reg_RseC_MucC"/>
</dbReference>
<dbReference type="PIRSF" id="PIRSF004923">
    <property type="entry name" value="RseC"/>
    <property type="match status" value="1"/>
</dbReference>
<keyword evidence="5" id="KW-1185">Reference proteome</keyword>
<accession>A0A272ETR7</accession>
<dbReference type="PANTHER" id="PTHR35867">
    <property type="entry name" value="PROTEIN RSEC"/>
    <property type="match status" value="1"/>
</dbReference>
<protein>
    <submittedName>
        <fullName evidence="3">Fis family transcriptional regulator</fullName>
    </submittedName>
</protein>
<evidence type="ECO:0000313" key="2">
    <source>
        <dbReference type="EMBL" id="KAF7599089.1"/>
    </source>
</evidence>
<gene>
    <name evidence="2" type="ORF">BGI27_09685</name>
    <name evidence="3" type="ORF">CGU29_08885</name>
</gene>
<proteinExistence type="predicted"/>
<feature type="transmembrane region" description="Helical" evidence="1">
    <location>
        <begin position="73"/>
        <end position="93"/>
    </location>
</feature>
<name>A0A272ETR7_9RHOO</name>
<dbReference type="AlphaFoldDB" id="A0A272ETR7"/>
<comment type="caution">
    <text evidence="3">The sequence shown here is derived from an EMBL/GenBank/DDBJ whole genome shotgun (WGS) entry which is preliminary data.</text>
</comment>
<feature type="transmembrane region" description="Helical" evidence="1">
    <location>
        <begin position="99"/>
        <end position="118"/>
    </location>
</feature>
<dbReference type="InterPro" id="IPR026268">
    <property type="entry name" value="RseC"/>
</dbReference>
<evidence type="ECO:0000313" key="4">
    <source>
        <dbReference type="Proteomes" id="UP000216107"/>
    </source>
</evidence>
<organism evidence="3 4">
    <name type="scientific">Candidatus Dactylopiibacterium carminicum</name>
    <dbReference type="NCBI Taxonomy" id="857335"/>
    <lineage>
        <taxon>Bacteria</taxon>
        <taxon>Pseudomonadati</taxon>
        <taxon>Pseudomonadota</taxon>
        <taxon>Betaproteobacteria</taxon>
        <taxon>Rhodocyclales</taxon>
        <taxon>Rhodocyclaceae</taxon>
        <taxon>Candidatus Dactylopiibacterium</taxon>
    </lineage>
</organism>